<dbReference type="AlphaFoldDB" id="A0A922HRD0"/>
<evidence type="ECO:0000313" key="1">
    <source>
        <dbReference type="EMBL" id="KAH9501171.1"/>
    </source>
</evidence>
<evidence type="ECO:0000313" key="2">
    <source>
        <dbReference type="Proteomes" id="UP000790347"/>
    </source>
</evidence>
<reference evidence="1" key="2">
    <citation type="journal article" date="2022" name="Res Sq">
        <title>Comparative Genomics Reveals Insights into the Divergent Evolution of Astigmatic Mites and Household Pest Adaptations.</title>
        <authorList>
            <person name="Xiong Q."/>
            <person name="Wan A.T.-Y."/>
            <person name="Liu X.-Y."/>
            <person name="Fung C.S.-H."/>
            <person name="Xiao X."/>
            <person name="Malainual N."/>
            <person name="Hou J."/>
            <person name="Wang L."/>
            <person name="Wang M."/>
            <person name="Yang K."/>
            <person name="Cui Y."/>
            <person name="Leung E."/>
            <person name="Nong W."/>
            <person name="Shin S.-K."/>
            <person name="Au S."/>
            <person name="Jeong K.Y."/>
            <person name="Chew F.T."/>
            <person name="Hui J."/>
            <person name="Leung T.F."/>
            <person name="Tungtrongchitr A."/>
            <person name="Zhong N."/>
            <person name="Liu Z."/>
            <person name="Tsui S."/>
        </authorList>
    </citation>
    <scope>NUCLEOTIDE SEQUENCE</scope>
    <source>
        <strain evidence="1">Derf</strain>
        <tissue evidence="1">Whole organism</tissue>
    </source>
</reference>
<dbReference type="Proteomes" id="UP000790347">
    <property type="component" value="Unassembled WGS sequence"/>
</dbReference>
<organism evidence="1 2">
    <name type="scientific">Dermatophagoides farinae</name>
    <name type="common">American house dust mite</name>
    <dbReference type="NCBI Taxonomy" id="6954"/>
    <lineage>
        <taxon>Eukaryota</taxon>
        <taxon>Metazoa</taxon>
        <taxon>Ecdysozoa</taxon>
        <taxon>Arthropoda</taxon>
        <taxon>Chelicerata</taxon>
        <taxon>Arachnida</taxon>
        <taxon>Acari</taxon>
        <taxon>Acariformes</taxon>
        <taxon>Sarcoptiformes</taxon>
        <taxon>Astigmata</taxon>
        <taxon>Psoroptidia</taxon>
        <taxon>Analgoidea</taxon>
        <taxon>Pyroglyphidae</taxon>
        <taxon>Dermatophagoidinae</taxon>
        <taxon>Dermatophagoides</taxon>
    </lineage>
</organism>
<keyword evidence="2" id="KW-1185">Reference proteome</keyword>
<proteinExistence type="predicted"/>
<accession>A0A922HRD0</accession>
<name>A0A922HRD0_DERFA</name>
<comment type="caution">
    <text evidence="1">The sequence shown here is derived from an EMBL/GenBank/DDBJ whole genome shotgun (WGS) entry which is preliminary data.</text>
</comment>
<protein>
    <submittedName>
        <fullName evidence="1">Uncharacterized protein</fullName>
    </submittedName>
</protein>
<sequence>MKFCRLPNKHKELIAHYLKIGLQPSEILSIRIWPYQTIFSQISNVNLSILIFHHIYIAK</sequence>
<gene>
    <name evidence="1" type="ORF">DERF_012031</name>
</gene>
<reference evidence="1" key="1">
    <citation type="submission" date="2013-05" db="EMBL/GenBank/DDBJ databases">
        <authorList>
            <person name="Yim A.K.Y."/>
            <person name="Chan T.F."/>
            <person name="Ji K.M."/>
            <person name="Liu X.Y."/>
            <person name="Zhou J.W."/>
            <person name="Li R.Q."/>
            <person name="Yang K.Y."/>
            <person name="Li J."/>
            <person name="Li M."/>
            <person name="Law P.T.W."/>
            <person name="Wu Y.L."/>
            <person name="Cai Z.L."/>
            <person name="Qin H."/>
            <person name="Bao Y."/>
            <person name="Leung R.K.K."/>
            <person name="Ng P.K.S."/>
            <person name="Zou J."/>
            <person name="Zhong X.J."/>
            <person name="Ran P.X."/>
            <person name="Zhong N.S."/>
            <person name="Liu Z.G."/>
            <person name="Tsui S.K.W."/>
        </authorList>
    </citation>
    <scope>NUCLEOTIDE SEQUENCE</scope>
    <source>
        <strain evidence="1">Derf</strain>
        <tissue evidence="1">Whole organism</tissue>
    </source>
</reference>
<dbReference type="EMBL" id="ASGP02000006">
    <property type="protein sequence ID" value="KAH9501171.1"/>
    <property type="molecule type" value="Genomic_DNA"/>
</dbReference>